<feature type="zinc finger region" description="C3H1-type" evidence="5">
    <location>
        <begin position="93"/>
        <end position="121"/>
    </location>
</feature>
<feature type="zinc finger region" description="C3H1-type" evidence="5">
    <location>
        <begin position="283"/>
        <end position="311"/>
    </location>
</feature>
<feature type="domain" description="C3H1-type" evidence="7">
    <location>
        <begin position="138"/>
        <end position="166"/>
    </location>
</feature>
<evidence type="ECO:0000256" key="6">
    <source>
        <dbReference type="SAM" id="MobiDB-lite"/>
    </source>
</evidence>
<sequence length="438" mass="48641">MPDTREFQKNALSTYSNASPVNYNIDESMRRLKVEDNYNEVDAYPNPYPDRPGEPDCIYYIKTGSCGYGSSCRYNHPTYVRQGTRAKGELPERVGQPDCQYFLRTGMCKFGATCKYHHPRDRQDARALGFNIFGFPMRQDEKSCSYYMRTGTCKFGVACKFDHPQPAAGAVYPLTLTGSPAYGSTFTSVAPTPSMIAGGISTWSLSNGPPYMSSPRMQCLPAYMPVMIPPTPGTIPGQLGWTNYTGDVSQVLSPDVVGHTPTPKFKNNNVHPSPSNTENFPQRPDQPECQYYLKTGSCKYGSTCKYHHPKERISSANCIIGPLGLPLRPGHAVCSFYSTYGTCRFGSACRFDHPLMSYYNYTLPEISDPDHLSSFPNQRNPQVTVSSLDATSPKIMKSEVREETVPSDSDEYRNPPPAQTTSSFHTALSSESLLNQSD</sequence>
<feature type="compositionally biased region" description="Polar residues" evidence="6">
    <location>
        <begin position="265"/>
        <end position="280"/>
    </location>
</feature>
<dbReference type="PANTHER" id="PTHR12506:SF50">
    <property type="entry name" value="ZINC FINGER CCCH DOMAIN-CONTAINING PROTEIN 26"/>
    <property type="match status" value="1"/>
</dbReference>
<keyword evidence="4" id="KW-0238">DNA-binding</keyword>
<dbReference type="GO" id="GO:0003677">
    <property type="term" value="F:DNA binding"/>
    <property type="evidence" value="ECO:0007669"/>
    <property type="project" value="UniProtKB-KW"/>
</dbReference>
<feature type="zinc finger region" description="C3H1-type" evidence="5">
    <location>
        <begin position="138"/>
        <end position="166"/>
    </location>
</feature>
<evidence type="ECO:0000256" key="1">
    <source>
        <dbReference type="ARBA" id="ARBA00022723"/>
    </source>
</evidence>
<keyword evidence="1 5" id="KW-0479">Metal-binding</keyword>
<keyword evidence="3 5" id="KW-0862">Zinc</keyword>
<proteinExistence type="evidence at transcript level"/>
<dbReference type="InterPro" id="IPR000571">
    <property type="entry name" value="Znf_CCCH"/>
</dbReference>
<feature type="region of interest" description="Disordered" evidence="6">
    <location>
        <begin position="372"/>
        <end position="438"/>
    </location>
</feature>
<reference evidence="9" key="1">
    <citation type="journal article" date="2015" name="PLoS ONE">
        <title>Digital Gene Expression Analysis Based on De Novo Transcriptome Assembly Reveals New Genes Associated with Floral Organ Differentiation of the Orchid Plant Cymbidium ensifolium.</title>
        <authorList>
            <person name="Yang F."/>
            <person name="Zhu G."/>
        </authorList>
    </citation>
    <scope>NUCLEOTIDE SEQUENCE</scope>
</reference>
<dbReference type="GO" id="GO:0008270">
    <property type="term" value="F:zinc ion binding"/>
    <property type="evidence" value="ECO:0007669"/>
    <property type="project" value="UniProtKB-KW"/>
</dbReference>
<feature type="domain" description="C3H1-type" evidence="7">
    <location>
        <begin position="328"/>
        <end position="356"/>
    </location>
</feature>
<feature type="domain" description="C3H1-type" evidence="7">
    <location>
        <begin position="283"/>
        <end position="311"/>
    </location>
</feature>
<evidence type="ECO:0000313" key="9">
    <source>
        <dbReference type="EMBL" id="QEX51192.1"/>
    </source>
</evidence>
<organism evidence="9">
    <name type="scientific">Cymbidium ensifolium</name>
    <name type="common">Orchid</name>
    <name type="synonym">Epidendrum ensifolium</name>
    <dbReference type="NCBI Taxonomy" id="78740"/>
    <lineage>
        <taxon>Eukaryota</taxon>
        <taxon>Viridiplantae</taxon>
        <taxon>Streptophyta</taxon>
        <taxon>Embryophyta</taxon>
        <taxon>Tracheophyta</taxon>
        <taxon>Spermatophyta</taxon>
        <taxon>Magnoliopsida</taxon>
        <taxon>Liliopsida</taxon>
        <taxon>Asparagales</taxon>
        <taxon>Orchidaceae</taxon>
        <taxon>Epidendroideae</taxon>
        <taxon>Cymbidieae</taxon>
        <taxon>Cymbidiinae</taxon>
        <taxon>Cymbidium</taxon>
    </lineage>
</organism>
<evidence type="ECO:0000313" key="8">
    <source>
        <dbReference type="EMBL" id="QEX51186.1"/>
    </source>
</evidence>
<evidence type="ECO:0000256" key="3">
    <source>
        <dbReference type="ARBA" id="ARBA00022833"/>
    </source>
</evidence>
<dbReference type="EMBL" id="MK673669">
    <property type="protein sequence ID" value="QEX51192.1"/>
    <property type="molecule type" value="mRNA"/>
</dbReference>
<dbReference type="PANTHER" id="PTHR12506">
    <property type="entry name" value="PROTEIN PHOSPHATASE RELATED"/>
    <property type="match status" value="1"/>
</dbReference>
<protein>
    <submittedName>
        <fullName evidence="8">Zinc finger CCCH domain-containing protein 33-like isoform X3</fullName>
    </submittedName>
    <submittedName>
        <fullName evidence="9">Zinc finger CCCH domain-containing protein 33-like isoform X4</fullName>
    </submittedName>
</protein>
<dbReference type="EMBL" id="MK673663">
    <property type="protein sequence ID" value="QEX51186.1"/>
    <property type="molecule type" value="mRNA"/>
</dbReference>
<dbReference type="InterPro" id="IPR036855">
    <property type="entry name" value="Znf_CCCH_sf"/>
</dbReference>
<feature type="region of interest" description="Disordered" evidence="6">
    <location>
        <begin position="262"/>
        <end position="284"/>
    </location>
</feature>
<dbReference type="SMART" id="SM00356">
    <property type="entry name" value="ZnF_C3H1"/>
    <property type="match status" value="5"/>
</dbReference>
<evidence type="ECO:0000259" key="7">
    <source>
        <dbReference type="PROSITE" id="PS50103"/>
    </source>
</evidence>
<dbReference type="Gene3D" id="2.30.30.1190">
    <property type="match status" value="1"/>
</dbReference>
<feature type="domain" description="C3H1-type" evidence="7">
    <location>
        <begin position="93"/>
        <end position="121"/>
    </location>
</feature>
<dbReference type="InterPro" id="IPR050974">
    <property type="entry name" value="Plant_ZF_CCCH"/>
</dbReference>
<feature type="compositionally biased region" description="Polar residues" evidence="6">
    <location>
        <begin position="419"/>
        <end position="438"/>
    </location>
</feature>
<feature type="domain" description="C3H1-type" evidence="7">
    <location>
        <begin position="51"/>
        <end position="79"/>
    </location>
</feature>
<dbReference type="Pfam" id="PF00642">
    <property type="entry name" value="zf-CCCH"/>
    <property type="match status" value="5"/>
</dbReference>
<feature type="zinc finger region" description="C3H1-type" evidence="5">
    <location>
        <begin position="51"/>
        <end position="79"/>
    </location>
</feature>
<dbReference type="AlphaFoldDB" id="A0A5J6NAS2"/>
<evidence type="ECO:0000256" key="2">
    <source>
        <dbReference type="ARBA" id="ARBA00022771"/>
    </source>
</evidence>
<evidence type="ECO:0000256" key="4">
    <source>
        <dbReference type="ARBA" id="ARBA00023125"/>
    </source>
</evidence>
<accession>A0A5J6NAS2</accession>
<dbReference type="Gene3D" id="4.10.1000.10">
    <property type="entry name" value="Zinc finger, CCCH-type"/>
    <property type="match status" value="3"/>
</dbReference>
<feature type="compositionally biased region" description="Polar residues" evidence="6">
    <location>
        <begin position="374"/>
        <end position="390"/>
    </location>
</feature>
<dbReference type="PROSITE" id="PS50103">
    <property type="entry name" value="ZF_C3H1"/>
    <property type="match status" value="5"/>
</dbReference>
<evidence type="ECO:0000256" key="5">
    <source>
        <dbReference type="PROSITE-ProRule" id="PRU00723"/>
    </source>
</evidence>
<name>A0A5J6NAS2_CYMEN</name>
<dbReference type="GO" id="GO:0003729">
    <property type="term" value="F:mRNA binding"/>
    <property type="evidence" value="ECO:0007669"/>
    <property type="project" value="TreeGrafter"/>
</dbReference>
<keyword evidence="2 5" id="KW-0863">Zinc-finger</keyword>
<feature type="zinc finger region" description="C3H1-type" evidence="5">
    <location>
        <begin position="328"/>
        <end position="356"/>
    </location>
</feature>
<dbReference type="SUPFAM" id="SSF90229">
    <property type="entry name" value="CCCH zinc finger"/>
    <property type="match status" value="5"/>
</dbReference>